<proteinExistence type="predicted"/>
<dbReference type="EMBL" id="CAJNOK010035625">
    <property type="protein sequence ID" value="CAF1515131.1"/>
    <property type="molecule type" value="Genomic_DNA"/>
</dbReference>
<dbReference type="EMBL" id="CAJOBA010057720">
    <property type="protein sequence ID" value="CAF4302583.1"/>
    <property type="molecule type" value="Genomic_DNA"/>
</dbReference>
<feature type="non-terminal residue" evidence="2">
    <location>
        <position position="1"/>
    </location>
</feature>
<gene>
    <name evidence="2" type="ORF">OVA965_LOCUS37547</name>
    <name evidence="3" type="ORF">TMI583_LOCUS38636</name>
</gene>
<dbReference type="Proteomes" id="UP000682733">
    <property type="component" value="Unassembled WGS sequence"/>
</dbReference>
<dbReference type="InterPro" id="IPR000477">
    <property type="entry name" value="RT_dom"/>
</dbReference>
<reference evidence="2" key="1">
    <citation type="submission" date="2021-02" db="EMBL/GenBank/DDBJ databases">
        <authorList>
            <person name="Nowell W R."/>
        </authorList>
    </citation>
    <scope>NUCLEOTIDE SEQUENCE</scope>
</reference>
<feature type="non-terminal residue" evidence="2">
    <location>
        <position position="703"/>
    </location>
</feature>
<dbReference type="PROSITE" id="PS50878">
    <property type="entry name" value="RT_POL"/>
    <property type="match status" value="1"/>
</dbReference>
<feature type="domain" description="Reverse transcriptase" evidence="1">
    <location>
        <begin position="332"/>
        <end position="604"/>
    </location>
</feature>
<sequence>IRQQYGSYITNNVFLYGKLRIKLCKLKCDLIFLKVCKRENLLPKFVTFKIPSTHQHHQRAIQNCYRAILINEIKIKKRQLSQLYKMCKNLESSIQVEMDPVIKSRIRTIIKELEKEKEIVFRNRHGKKLEMLRTLQKLPSNIKRKTITTSPIKNYSKRTLTHDETVALENGLDFILPSLTFDEESFISNIETLFVSLLGKCSDKNDYEERESDELIVYNLTPEQLKLSNKLRKLCDTFRWNAYKTISRYRDDTEPMIRTLRNLSKDKSIHISRADKGRAVVILNKIDYNTKMESILNDTGAFKIIESDPTLKKEDMLQHKLLKLRNSGFITDAEYIYARPVGSGPGKAYGLPKIHKKDLPLRPIISTCNTFNYKLSKLLAKKLGHLRISPNIINDTFKFVDEIHSLRFNQDEIKLVSFDIISLFTKVPLDRTIEIILEQMYGKPHTCTFSNKKKDDWCDNCKNRYELKSLLEIATKDSHFIFNDKIYCQLQGIAMGSPLGPLFADVYINYLETKLKRRLVTNGVLYWKRFVDDSFVIVKKDADINKLLKILNSFDPAVQFTVEIENNGTIPFLDILISRNNNSTGSRTFTTTIYRKPTFTGLLLKWTSYVPMSYKISAISSMAYRAIRICSTYVLLHHEFKFIRLLAMENGYPIEFVLNQIGKTLNRFYEKQNITSSSTSTNLNKNADKVPKNEQLFIDLPFV</sequence>
<dbReference type="Pfam" id="PF26215">
    <property type="entry name" value="HTH_animal"/>
    <property type="match status" value="1"/>
</dbReference>
<organism evidence="2 4">
    <name type="scientific">Didymodactylos carnosus</name>
    <dbReference type="NCBI Taxonomy" id="1234261"/>
    <lineage>
        <taxon>Eukaryota</taxon>
        <taxon>Metazoa</taxon>
        <taxon>Spiralia</taxon>
        <taxon>Gnathifera</taxon>
        <taxon>Rotifera</taxon>
        <taxon>Eurotatoria</taxon>
        <taxon>Bdelloidea</taxon>
        <taxon>Philodinida</taxon>
        <taxon>Philodinidae</taxon>
        <taxon>Didymodactylos</taxon>
    </lineage>
</organism>
<dbReference type="AlphaFoldDB" id="A0A8S2FMN6"/>
<dbReference type="Pfam" id="PF00078">
    <property type="entry name" value="RVT_1"/>
    <property type="match status" value="1"/>
</dbReference>
<dbReference type="Proteomes" id="UP000677228">
    <property type="component" value="Unassembled WGS sequence"/>
</dbReference>
<evidence type="ECO:0000259" key="1">
    <source>
        <dbReference type="PROSITE" id="PS50878"/>
    </source>
</evidence>
<accession>A0A8S2FMN6</accession>
<evidence type="ECO:0000313" key="2">
    <source>
        <dbReference type="EMBL" id="CAF1515131.1"/>
    </source>
</evidence>
<protein>
    <recommendedName>
        <fullName evidence="1">Reverse transcriptase domain-containing protein</fullName>
    </recommendedName>
</protein>
<comment type="caution">
    <text evidence="2">The sequence shown here is derived from an EMBL/GenBank/DDBJ whole genome shotgun (WGS) entry which is preliminary data.</text>
</comment>
<evidence type="ECO:0000313" key="4">
    <source>
        <dbReference type="Proteomes" id="UP000677228"/>
    </source>
</evidence>
<dbReference type="PANTHER" id="PTHR21301">
    <property type="entry name" value="REVERSE TRANSCRIPTASE"/>
    <property type="match status" value="1"/>
</dbReference>
<evidence type="ECO:0000313" key="3">
    <source>
        <dbReference type="EMBL" id="CAF4302583.1"/>
    </source>
</evidence>
<name>A0A8S2FMN6_9BILA</name>
<dbReference type="InterPro" id="IPR058912">
    <property type="entry name" value="HTH_animal"/>
</dbReference>
<dbReference type="PANTHER" id="PTHR21301:SF10">
    <property type="entry name" value="REVERSE TRANSCRIPTASE DOMAIN-CONTAINING PROTEIN"/>
    <property type="match status" value="1"/>
</dbReference>